<dbReference type="SMART" id="SM00382">
    <property type="entry name" value="AAA"/>
    <property type="match status" value="1"/>
</dbReference>
<dbReference type="Proteomes" id="UP001155546">
    <property type="component" value="Unassembled WGS sequence"/>
</dbReference>
<dbReference type="InterPro" id="IPR027417">
    <property type="entry name" value="P-loop_NTPase"/>
</dbReference>
<evidence type="ECO:0000259" key="9">
    <source>
        <dbReference type="PROSITE" id="PS50893"/>
    </source>
</evidence>
<proteinExistence type="predicted"/>
<dbReference type="GO" id="GO:0015408">
    <property type="term" value="F:ABC-type ferric iron transporter activity"/>
    <property type="evidence" value="ECO:0007669"/>
    <property type="project" value="InterPro"/>
</dbReference>
<keyword evidence="4" id="KW-0547">Nucleotide-binding</keyword>
<dbReference type="CDD" id="cd03259">
    <property type="entry name" value="ABC_Carb_Solutes_like"/>
    <property type="match status" value="1"/>
</dbReference>
<evidence type="ECO:0000256" key="1">
    <source>
        <dbReference type="ARBA" id="ARBA00022448"/>
    </source>
</evidence>
<dbReference type="SUPFAM" id="SSF50331">
    <property type="entry name" value="MOP-like"/>
    <property type="match status" value="1"/>
</dbReference>
<gene>
    <name evidence="10" type="ORF">NE535_15775</name>
</gene>
<dbReference type="PANTHER" id="PTHR42781">
    <property type="entry name" value="SPERMIDINE/PUTRESCINE IMPORT ATP-BINDING PROTEIN POTA"/>
    <property type="match status" value="1"/>
</dbReference>
<keyword evidence="11" id="KW-1185">Reference proteome</keyword>
<accession>A0A9X2WQ40</accession>
<dbReference type="PROSITE" id="PS00211">
    <property type="entry name" value="ABC_TRANSPORTER_1"/>
    <property type="match status" value="1"/>
</dbReference>
<comment type="caution">
    <text evidence="10">The sequence shown here is derived from an EMBL/GenBank/DDBJ whole genome shotgun (WGS) entry which is preliminary data.</text>
</comment>
<dbReference type="InterPro" id="IPR003439">
    <property type="entry name" value="ABC_transporter-like_ATP-bd"/>
</dbReference>
<keyword evidence="5 10" id="KW-0067">ATP-binding</keyword>
<dbReference type="InterPro" id="IPR008995">
    <property type="entry name" value="Mo/tungstate-bd_C_term_dom"/>
</dbReference>
<evidence type="ECO:0000313" key="10">
    <source>
        <dbReference type="EMBL" id="MCT7943229.1"/>
    </source>
</evidence>
<dbReference type="InterPro" id="IPR050093">
    <property type="entry name" value="ABC_SmlMolc_Importer"/>
</dbReference>
<evidence type="ECO:0000256" key="6">
    <source>
        <dbReference type="ARBA" id="ARBA00023004"/>
    </source>
</evidence>
<evidence type="ECO:0000256" key="3">
    <source>
        <dbReference type="ARBA" id="ARBA00022496"/>
    </source>
</evidence>
<keyword evidence="1" id="KW-0813">Transport</keyword>
<evidence type="ECO:0000256" key="4">
    <source>
        <dbReference type="ARBA" id="ARBA00022741"/>
    </source>
</evidence>
<dbReference type="FunFam" id="3.40.50.300:FF:000425">
    <property type="entry name" value="Probable ABC transporter, ATP-binding subunit"/>
    <property type="match status" value="1"/>
</dbReference>
<dbReference type="EMBL" id="JAMTCD010000025">
    <property type="protein sequence ID" value="MCT7943229.1"/>
    <property type="molecule type" value="Genomic_DNA"/>
</dbReference>
<dbReference type="InterPro" id="IPR017871">
    <property type="entry name" value="ABC_transporter-like_CS"/>
</dbReference>
<dbReference type="GO" id="GO:0016887">
    <property type="term" value="F:ATP hydrolysis activity"/>
    <property type="evidence" value="ECO:0007669"/>
    <property type="project" value="InterPro"/>
</dbReference>
<dbReference type="RefSeq" id="WP_261299564.1">
    <property type="nucleotide sequence ID" value="NZ_JAMTCD010000025.1"/>
</dbReference>
<dbReference type="Pfam" id="PF00005">
    <property type="entry name" value="ABC_tran"/>
    <property type="match status" value="1"/>
</dbReference>
<organism evidence="10 11">
    <name type="scientific">Shewanella holmiensis</name>
    <dbReference type="NCBI Taxonomy" id="2952222"/>
    <lineage>
        <taxon>Bacteria</taxon>
        <taxon>Pseudomonadati</taxon>
        <taxon>Pseudomonadota</taxon>
        <taxon>Gammaproteobacteria</taxon>
        <taxon>Alteromonadales</taxon>
        <taxon>Shewanellaceae</taxon>
        <taxon>Shewanella</taxon>
    </lineage>
</organism>
<keyword evidence="6" id="KW-0408">Iron</keyword>
<protein>
    <submittedName>
        <fullName evidence="10">ABC transporter ATP-binding protein</fullName>
    </submittedName>
</protein>
<dbReference type="InterPro" id="IPR003593">
    <property type="entry name" value="AAA+_ATPase"/>
</dbReference>
<dbReference type="PROSITE" id="PS50893">
    <property type="entry name" value="ABC_TRANSPORTER_2"/>
    <property type="match status" value="1"/>
</dbReference>
<dbReference type="GO" id="GO:0015697">
    <property type="term" value="P:quaternary ammonium group transport"/>
    <property type="evidence" value="ECO:0007669"/>
    <property type="project" value="UniProtKB-ARBA"/>
</dbReference>
<keyword evidence="2" id="KW-1003">Cell membrane</keyword>
<sequence length="368" mass="41105">MVTQVANLNCHFSQLSPIPLEADFYCKAGEMLAVVGPSGGGKTTLLRMIAGLSQPQSGKVTYGDNVWFDSQQKIHQTPQQRHIGYVPQHFGLFPHLTVMQNVMAGLDHVPKSQRKQRALEWLERVNLDGLPDRLPANLSGGQRQRVALARALAREPSVLLLDEPFSAVDRETRERLYIELARLKSQLAIPVIMVTHDIHEAQLLADRMILISQGQMLQQGRPFEVMSHPRNEAVARQMGLRNIFDATVVSQEEGRAMTWLTFGHNQIATENAPKMSVGQQIRWVIPNQGIRFNAITSGRLCKSINKLDVEIESLLVMGEMVRVIARIAGVEQVINADIPLHLCHKLGLQQGQKTTLALKSDQIHVLQT</sequence>
<dbReference type="SUPFAM" id="SSF52540">
    <property type="entry name" value="P-loop containing nucleoside triphosphate hydrolases"/>
    <property type="match status" value="1"/>
</dbReference>
<reference evidence="10" key="1">
    <citation type="journal article" date="2023" name="Int. J. Syst. Evol. Microbiol.">
        <title>&lt;i&gt;Shewanella septentrionalis&lt;/i&gt; sp. nov. and &lt;i&gt;Shewanella holmiensis&lt;/i&gt; sp. nov., isolated from Baltic Sea water and sediments.</title>
        <authorList>
            <person name="Martin-Rodriguez A.J."/>
            <person name="Thorell K."/>
            <person name="Joffre E."/>
            <person name="Jensie-Markopoulos S."/>
            <person name="Moore E.R.B."/>
            <person name="Sjoling A."/>
        </authorList>
    </citation>
    <scope>NUCLEOTIDE SEQUENCE</scope>
    <source>
        <strain evidence="10">SP1S2-7</strain>
    </source>
</reference>
<evidence type="ECO:0000256" key="2">
    <source>
        <dbReference type="ARBA" id="ARBA00022475"/>
    </source>
</evidence>
<dbReference type="PANTHER" id="PTHR42781:SF4">
    <property type="entry name" value="SPERMIDINE_PUTRESCINE IMPORT ATP-BINDING PROTEIN POTA"/>
    <property type="match status" value="1"/>
</dbReference>
<dbReference type="Gene3D" id="3.40.50.300">
    <property type="entry name" value="P-loop containing nucleotide triphosphate hydrolases"/>
    <property type="match status" value="1"/>
</dbReference>
<evidence type="ECO:0000313" key="11">
    <source>
        <dbReference type="Proteomes" id="UP001155546"/>
    </source>
</evidence>
<dbReference type="InterPro" id="IPR015853">
    <property type="entry name" value="ABC_transpr_FbpC"/>
</dbReference>
<evidence type="ECO:0000256" key="5">
    <source>
        <dbReference type="ARBA" id="ARBA00022840"/>
    </source>
</evidence>
<evidence type="ECO:0000256" key="8">
    <source>
        <dbReference type="ARBA" id="ARBA00023136"/>
    </source>
</evidence>
<dbReference type="GO" id="GO:0005524">
    <property type="term" value="F:ATP binding"/>
    <property type="evidence" value="ECO:0007669"/>
    <property type="project" value="UniProtKB-KW"/>
</dbReference>
<dbReference type="AlphaFoldDB" id="A0A9X2WQ40"/>
<dbReference type="GO" id="GO:0016020">
    <property type="term" value="C:membrane"/>
    <property type="evidence" value="ECO:0007669"/>
    <property type="project" value="InterPro"/>
</dbReference>
<feature type="domain" description="ABC transporter" evidence="9">
    <location>
        <begin position="3"/>
        <end position="238"/>
    </location>
</feature>
<keyword evidence="8" id="KW-0472">Membrane</keyword>
<keyword evidence="3" id="KW-0410">Iron transport</keyword>
<evidence type="ECO:0000256" key="7">
    <source>
        <dbReference type="ARBA" id="ARBA00023065"/>
    </source>
</evidence>
<name>A0A9X2WQ40_9GAMM</name>
<keyword evidence="7" id="KW-0406">Ion transport</keyword>